<dbReference type="PANTHER" id="PTHR30023:SF0">
    <property type="entry name" value="PENICILLIN-SENSITIVE CARBOXYPEPTIDASE A"/>
    <property type="match status" value="1"/>
</dbReference>
<keyword evidence="4" id="KW-0121">Carboxypeptidase</keyword>
<keyword evidence="4" id="KW-0645">Protease</keyword>
<feature type="chain" id="PRO_5047390775" evidence="3">
    <location>
        <begin position="25"/>
        <end position="505"/>
    </location>
</feature>
<name>A0ABY6F569_9GAMM</name>
<evidence type="ECO:0000256" key="1">
    <source>
        <dbReference type="ARBA" id="ARBA00006096"/>
    </source>
</evidence>
<keyword evidence="3" id="KW-0732">Signal</keyword>
<keyword evidence="5" id="KW-1185">Reference proteome</keyword>
<dbReference type="PANTHER" id="PTHR30023">
    <property type="entry name" value="D-ALANYL-D-ALANINE CARBOXYPEPTIDASE"/>
    <property type="match status" value="1"/>
</dbReference>
<dbReference type="SUPFAM" id="SSF56601">
    <property type="entry name" value="beta-lactamase/transpeptidase-like"/>
    <property type="match status" value="1"/>
</dbReference>
<reference evidence="4" key="1">
    <citation type="submission" date="2021-12" db="EMBL/GenBank/DDBJ databases">
        <title>taxonomy of Moraxella sp. ZY201224.</title>
        <authorList>
            <person name="Li F."/>
        </authorList>
    </citation>
    <scope>NUCLEOTIDE SEQUENCE</scope>
    <source>
        <strain evidence="4">ZY201224</strain>
    </source>
</reference>
<dbReference type="EMBL" id="CP089977">
    <property type="protein sequence ID" value="UXZ05198.1"/>
    <property type="molecule type" value="Genomic_DNA"/>
</dbReference>
<organism evidence="4 5">
    <name type="scientific">Moraxella nasicaprae</name>
    <dbReference type="NCBI Taxonomy" id="2904122"/>
    <lineage>
        <taxon>Bacteria</taxon>
        <taxon>Pseudomonadati</taxon>
        <taxon>Pseudomonadota</taxon>
        <taxon>Gammaproteobacteria</taxon>
        <taxon>Moraxellales</taxon>
        <taxon>Moraxellaceae</taxon>
        <taxon>Moraxella</taxon>
    </lineage>
</organism>
<evidence type="ECO:0000256" key="3">
    <source>
        <dbReference type="SAM" id="SignalP"/>
    </source>
</evidence>
<feature type="signal peptide" evidence="3">
    <location>
        <begin position="1"/>
        <end position="24"/>
    </location>
</feature>
<evidence type="ECO:0000313" key="5">
    <source>
        <dbReference type="Proteomes" id="UP001063782"/>
    </source>
</evidence>
<dbReference type="EC" id="3.4.16.4" evidence="4"/>
<dbReference type="Pfam" id="PF02113">
    <property type="entry name" value="Peptidase_S13"/>
    <property type="match status" value="1"/>
</dbReference>
<dbReference type="Gene3D" id="3.50.80.20">
    <property type="entry name" value="D-Ala-D-Ala carboxypeptidase C, peptidase S13"/>
    <property type="match status" value="1"/>
</dbReference>
<protein>
    <submittedName>
        <fullName evidence="4">D-alanyl-D-alanine carboxypeptidase/D-alanyl-D-alanine-endopeptidase</fullName>
        <ecNumber evidence="4">3.4.16.4</ecNumber>
    </submittedName>
</protein>
<dbReference type="InterPro" id="IPR012338">
    <property type="entry name" value="Beta-lactam/transpept-like"/>
</dbReference>
<dbReference type="PRINTS" id="PR00922">
    <property type="entry name" value="DADACBPTASE3"/>
</dbReference>
<evidence type="ECO:0000313" key="4">
    <source>
        <dbReference type="EMBL" id="UXZ05198.1"/>
    </source>
</evidence>
<keyword evidence="2 4" id="KW-0378">Hydrolase</keyword>
<dbReference type="InterPro" id="IPR000667">
    <property type="entry name" value="Peptidase_S13"/>
</dbReference>
<evidence type="ECO:0000256" key="2">
    <source>
        <dbReference type="ARBA" id="ARBA00022801"/>
    </source>
</evidence>
<proteinExistence type="inferred from homology"/>
<gene>
    <name evidence="4" type="primary">dacB</name>
    <name evidence="4" type="ORF">LU297_01730</name>
</gene>
<accession>A0ABY6F569</accession>
<dbReference type="Proteomes" id="UP001063782">
    <property type="component" value="Chromosome"/>
</dbReference>
<dbReference type="NCBIfam" id="TIGR00666">
    <property type="entry name" value="PBP4"/>
    <property type="match status" value="1"/>
</dbReference>
<dbReference type="GO" id="GO:0009002">
    <property type="term" value="F:serine-type D-Ala-D-Ala carboxypeptidase activity"/>
    <property type="evidence" value="ECO:0007669"/>
    <property type="project" value="UniProtKB-EC"/>
</dbReference>
<dbReference type="RefSeq" id="WP_263076698.1">
    <property type="nucleotide sequence ID" value="NZ_CP089977.1"/>
</dbReference>
<comment type="similarity">
    <text evidence="1">Belongs to the peptidase S13 family.</text>
</comment>
<dbReference type="Gene3D" id="3.40.710.10">
    <property type="entry name" value="DD-peptidase/beta-lactamase superfamily"/>
    <property type="match status" value="1"/>
</dbReference>
<sequence length="505" mass="54574">MNVATGWIKKSLPICLLASIQAWADLPSNIQAKLTEAHIEPSAVGVLVEPMDKSVAGYQIHHQIDDVKTPASTQKLVSTIAALDNMGADYRWTTTIYQHGVVVGGVLYGDVVIVASGDPAMTYGQLRNLLGALKEKGVWHITGDIIIDDRAFGNVAFDTGAFDGQSSRAYNASPHAFLVNFGTIEVEITPAIGESRALVQVSPTLADFESPSSIAASSGECNRANEPKMELSKSQLSLHGVISNQCAKNSKWLAFGDSSEFAIKAVKGEWQKLDPTFAGKVRFIDEQFDADKLAERQAKFPIVRHFSKSLAEQVRDINQFSNNVMTEQLALSLPLFAGATRSDYTQAFAFINDWWQKKIDGKPPKMSRASGLCRDCQISPTSMANLLRYAYQSEVFEPLLASLPVVGQAGTMAAFAKRHPDSPAIGRAWLKTGTLNDVASVAGYAKDGADNWYVVVVFVNAQNAGINGHGISIIDEIIKEIAVFGKSSSPTNTQQPSTNVSEKSS</sequence>